<keyword evidence="5 8" id="KW-0406">Ion transport</keyword>
<dbReference type="EMBL" id="JAUSTR010000005">
    <property type="protein sequence ID" value="MDQ0162621.1"/>
    <property type="molecule type" value="Genomic_DNA"/>
</dbReference>
<name>A0ABT9VNR8_9BACI</name>
<keyword evidence="6 8" id="KW-0472">Membrane</keyword>
<keyword evidence="7 8" id="KW-0464">Manganese</keyword>
<feature type="transmembrane region" description="Helical" evidence="8">
    <location>
        <begin position="6"/>
        <end position="28"/>
    </location>
</feature>
<dbReference type="HAMAP" id="MF_01521">
    <property type="entry name" value="MntP_pump"/>
    <property type="match status" value="1"/>
</dbReference>
<keyword evidence="1 8" id="KW-0813">Transport</keyword>
<feature type="transmembrane region" description="Helical" evidence="8">
    <location>
        <begin position="157"/>
        <end position="178"/>
    </location>
</feature>
<evidence type="ECO:0000256" key="5">
    <source>
        <dbReference type="ARBA" id="ARBA00023065"/>
    </source>
</evidence>
<keyword evidence="4 8" id="KW-1133">Transmembrane helix</keyword>
<evidence type="ECO:0000256" key="8">
    <source>
        <dbReference type="HAMAP-Rule" id="MF_01521"/>
    </source>
</evidence>
<organism evidence="9 10">
    <name type="scientific">Aeribacillus alveayuensis</name>
    <dbReference type="NCBI Taxonomy" id="279215"/>
    <lineage>
        <taxon>Bacteria</taxon>
        <taxon>Bacillati</taxon>
        <taxon>Bacillota</taxon>
        <taxon>Bacilli</taxon>
        <taxon>Bacillales</taxon>
        <taxon>Bacillaceae</taxon>
        <taxon>Aeribacillus</taxon>
    </lineage>
</organism>
<evidence type="ECO:0000256" key="2">
    <source>
        <dbReference type="ARBA" id="ARBA00022475"/>
    </source>
</evidence>
<keyword evidence="3 8" id="KW-0812">Transmembrane</keyword>
<dbReference type="InterPro" id="IPR022929">
    <property type="entry name" value="Put_MntP"/>
</dbReference>
<reference evidence="9 10" key="1">
    <citation type="submission" date="2023-07" db="EMBL/GenBank/DDBJ databases">
        <title>Genomic Encyclopedia of Type Strains, Phase IV (KMG-IV): sequencing the most valuable type-strain genomes for metagenomic binning, comparative biology and taxonomic classification.</title>
        <authorList>
            <person name="Goeker M."/>
        </authorList>
    </citation>
    <scope>NUCLEOTIDE SEQUENCE [LARGE SCALE GENOMIC DNA]</scope>
    <source>
        <strain evidence="9 10">DSM 19092</strain>
    </source>
</reference>
<evidence type="ECO:0000256" key="1">
    <source>
        <dbReference type="ARBA" id="ARBA00022448"/>
    </source>
</evidence>
<feature type="transmembrane region" description="Helical" evidence="8">
    <location>
        <begin position="68"/>
        <end position="88"/>
    </location>
</feature>
<comment type="similarity">
    <text evidence="8">Belongs to the MntP (TC 9.B.29) family.</text>
</comment>
<dbReference type="PANTHER" id="PTHR35529">
    <property type="entry name" value="MANGANESE EFFLUX PUMP MNTP-RELATED"/>
    <property type="match status" value="1"/>
</dbReference>
<evidence type="ECO:0000256" key="4">
    <source>
        <dbReference type="ARBA" id="ARBA00022989"/>
    </source>
</evidence>
<proteinExistence type="inferred from homology"/>
<evidence type="ECO:0000256" key="7">
    <source>
        <dbReference type="ARBA" id="ARBA00023211"/>
    </source>
</evidence>
<evidence type="ECO:0000313" key="9">
    <source>
        <dbReference type="EMBL" id="MDQ0162621.1"/>
    </source>
</evidence>
<evidence type="ECO:0000313" key="10">
    <source>
        <dbReference type="Proteomes" id="UP001225646"/>
    </source>
</evidence>
<evidence type="ECO:0000256" key="6">
    <source>
        <dbReference type="ARBA" id="ARBA00023136"/>
    </source>
</evidence>
<dbReference type="Proteomes" id="UP001225646">
    <property type="component" value="Unassembled WGS sequence"/>
</dbReference>
<feature type="transmembrane region" description="Helical" evidence="8">
    <location>
        <begin position="100"/>
        <end position="122"/>
    </location>
</feature>
<evidence type="ECO:0000256" key="3">
    <source>
        <dbReference type="ARBA" id="ARBA00022692"/>
    </source>
</evidence>
<dbReference type="InterPro" id="IPR003810">
    <property type="entry name" value="Mntp/YtaF"/>
</dbReference>
<comment type="caution">
    <text evidence="9">The sequence shown here is derived from an EMBL/GenBank/DDBJ whole genome shotgun (WGS) entry which is preliminary data.</text>
</comment>
<feature type="transmembrane region" description="Helical" evidence="8">
    <location>
        <begin position="35"/>
        <end position="56"/>
    </location>
</feature>
<sequence>MGTFSTLWIMAIALGMDAFSVGLGMGLIRIKLRQIFHIGVTIGLFHMMMPLLGIILGRLMTQKLGQVATYTGGSLLLILGIQMIYASFRKNETPLITPSGLGLILFSLSVSLDSFSVGLSLGIYGTDIVSTIFMFGFVSMVLTWCGLFIGKRVKNWLGTYSEGIGGCILLAFGVKLLFL</sequence>
<comment type="function">
    <text evidence="8">Probably functions as a manganese efflux pump.</text>
</comment>
<keyword evidence="10" id="KW-1185">Reference proteome</keyword>
<dbReference type="PANTHER" id="PTHR35529:SF1">
    <property type="entry name" value="MANGANESE EFFLUX PUMP MNTP-RELATED"/>
    <property type="match status" value="1"/>
</dbReference>
<feature type="transmembrane region" description="Helical" evidence="8">
    <location>
        <begin position="128"/>
        <end position="150"/>
    </location>
</feature>
<dbReference type="Pfam" id="PF02659">
    <property type="entry name" value="Mntp"/>
    <property type="match status" value="1"/>
</dbReference>
<protein>
    <recommendedName>
        <fullName evidence="8">Putative manganese efflux pump MntP</fullName>
    </recommendedName>
</protein>
<keyword evidence="2 8" id="KW-1003">Cell membrane</keyword>
<comment type="subcellular location">
    <subcellularLocation>
        <location evidence="8">Cell membrane</location>
        <topology evidence="8">Multi-pass membrane protein</topology>
    </subcellularLocation>
</comment>
<gene>
    <name evidence="8" type="primary">mntP</name>
    <name evidence="9" type="ORF">J2S06_001698</name>
</gene>
<accession>A0ABT9VNR8</accession>